<dbReference type="SUPFAM" id="SSF75169">
    <property type="entry name" value="DsrEFH-like"/>
    <property type="match status" value="1"/>
</dbReference>
<dbReference type="EMBL" id="CP012700">
    <property type="protein sequence ID" value="ALH83016.1"/>
    <property type="molecule type" value="Genomic_DNA"/>
</dbReference>
<dbReference type="AlphaFoldDB" id="A0A0N9V3Y4"/>
<sequence>MPDMPPLNIIVACAEGARLYAALETAMAAAALGAPTRLFLQGEAVALLRPPIGFAGDAARNAAGQPDLASMIEEAAAMDVGLFACQSGMALAGLTAPEIPPHVRAAGLVGFLAAVEASDRLVVY</sequence>
<dbReference type="InterPro" id="IPR027396">
    <property type="entry name" value="DsrEFH-like"/>
</dbReference>
<evidence type="ECO:0000313" key="2">
    <source>
        <dbReference type="Proteomes" id="UP000058074"/>
    </source>
</evidence>
<gene>
    <name evidence="1" type="ORF">AN936_22455</name>
</gene>
<protein>
    <submittedName>
        <fullName evidence="1">Uncharacterized protein</fullName>
    </submittedName>
</protein>
<dbReference type="Proteomes" id="UP000058074">
    <property type="component" value="Chromosome"/>
</dbReference>
<name>A0A0N9V3Y4_SPHMC</name>
<reference evidence="1 2" key="1">
    <citation type="journal article" date="2015" name="Genome Announc.">
        <title>Complete Genome Sequence of Polypropylene Glycol- and Polyethylene Glycol-Degrading Sphingopyxis macrogoltabida Strain EY-1.</title>
        <authorList>
            <person name="Ohtsubo Y."/>
            <person name="Nagata Y."/>
            <person name="Numata M."/>
            <person name="Tsuchikane K."/>
            <person name="Hosoyama A."/>
            <person name="Yamazoe A."/>
            <person name="Tsuda M."/>
            <person name="Fujita N."/>
            <person name="Kawai F."/>
        </authorList>
    </citation>
    <scope>NUCLEOTIDE SEQUENCE [LARGE SCALE GENOMIC DNA]</scope>
    <source>
        <strain evidence="1 2">EY-1</strain>
    </source>
</reference>
<dbReference type="InterPro" id="IPR003787">
    <property type="entry name" value="Sulphur_relay_DsrE/F-like"/>
</dbReference>
<dbReference type="Gene3D" id="3.40.1260.10">
    <property type="entry name" value="DsrEFH-like"/>
    <property type="match status" value="1"/>
</dbReference>
<organism evidence="1 2">
    <name type="scientific">Sphingopyxis macrogoltabida</name>
    <name type="common">Sphingomonas macrogoltabidus</name>
    <dbReference type="NCBI Taxonomy" id="33050"/>
    <lineage>
        <taxon>Bacteria</taxon>
        <taxon>Pseudomonadati</taxon>
        <taxon>Pseudomonadota</taxon>
        <taxon>Alphaproteobacteria</taxon>
        <taxon>Sphingomonadales</taxon>
        <taxon>Sphingomonadaceae</taxon>
        <taxon>Sphingopyxis</taxon>
    </lineage>
</organism>
<dbReference type="PATRIC" id="fig|33050.5.peg.4646"/>
<dbReference type="Pfam" id="PF02635">
    <property type="entry name" value="DsrE"/>
    <property type="match status" value="1"/>
</dbReference>
<dbReference type="KEGG" id="smag:AN936_22455"/>
<evidence type="ECO:0000313" key="1">
    <source>
        <dbReference type="EMBL" id="ALH83016.1"/>
    </source>
</evidence>
<accession>A0A0N9V3Y4</accession>
<proteinExistence type="predicted"/>